<proteinExistence type="predicted"/>
<gene>
    <name evidence="1" type="ORF">ERS852462_00174</name>
</gene>
<sequence length="30" mass="3905">MEILFGFQFYSKCNYLYWIYYMNTDYLLFN</sequence>
<accession>A0A174EEJ0</accession>
<dbReference type="AlphaFoldDB" id="A0A174EEJ0"/>
<evidence type="ECO:0000313" key="1">
    <source>
        <dbReference type="EMBL" id="CUO36123.1"/>
    </source>
</evidence>
<reference evidence="1 2" key="1">
    <citation type="submission" date="2015-09" db="EMBL/GenBank/DDBJ databases">
        <authorList>
            <consortium name="Pathogen Informatics"/>
        </authorList>
    </citation>
    <scope>NUCLEOTIDE SEQUENCE [LARGE SCALE GENOMIC DNA]</scope>
    <source>
        <strain evidence="1 2">2789STDY5834847</strain>
    </source>
</reference>
<organism evidence="1 2">
    <name type="scientific">Bacteroides uniformis</name>
    <dbReference type="NCBI Taxonomy" id="820"/>
    <lineage>
        <taxon>Bacteria</taxon>
        <taxon>Pseudomonadati</taxon>
        <taxon>Bacteroidota</taxon>
        <taxon>Bacteroidia</taxon>
        <taxon>Bacteroidales</taxon>
        <taxon>Bacteroidaceae</taxon>
        <taxon>Bacteroides</taxon>
    </lineage>
</organism>
<name>A0A174EEJ0_BACUN</name>
<protein>
    <submittedName>
        <fullName evidence="1">Uncharacterized protein</fullName>
    </submittedName>
</protein>
<evidence type="ECO:0000313" key="2">
    <source>
        <dbReference type="Proteomes" id="UP000095614"/>
    </source>
</evidence>
<dbReference type="EMBL" id="CZAF01000001">
    <property type="protein sequence ID" value="CUO36123.1"/>
    <property type="molecule type" value="Genomic_DNA"/>
</dbReference>
<dbReference type="Proteomes" id="UP000095614">
    <property type="component" value="Unassembled WGS sequence"/>
</dbReference>